<dbReference type="InterPro" id="IPR011990">
    <property type="entry name" value="TPR-like_helical_dom_sf"/>
</dbReference>
<dbReference type="Proteomes" id="UP000297872">
    <property type="component" value="Unassembled WGS sequence"/>
</dbReference>
<organism evidence="2 3">
    <name type="scientific">Segatella hominis</name>
    <dbReference type="NCBI Taxonomy" id="2518605"/>
    <lineage>
        <taxon>Bacteria</taxon>
        <taxon>Pseudomonadati</taxon>
        <taxon>Bacteroidota</taxon>
        <taxon>Bacteroidia</taxon>
        <taxon>Bacteroidales</taxon>
        <taxon>Prevotellaceae</taxon>
        <taxon>Segatella</taxon>
    </lineage>
</organism>
<protein>
    <submittedName>
        <fullName evidence="2">Tetratricopeptide repeat protein</fullName>
    </submittedName>
</protein>
<keyword evidence="3" id="KW-1185">Reference proteome</keyword>
<dbReference type="GeneID" id="302994162"/>
<feature type="signal peptide" evidence="1">
    <location>
        <begin position="1"/>
        <end position="20"/>
    </location>
</feature>
<reference evidence="2 3" key="1">
    <citation type="submission" date="2019-02" db="EMBL/GenBank/DDBJ databases">
        <title>Draft Genome Sequence of the Prevotella sp. BCRC 81118, Isolated from Human Feces.</title>
        <authorList>
            <person name="Huang C.-H."/>
        </authorList>
    </citation>
    <scope>NUCLEOTIDE SEQUENCE [LARGE SCALE GENOMIC DNA]</scope>
    <source>
        <strain evidence="2 3">BCRC 81118</strain>
    </source>
</reference>
<evidence type="ECO:0000313" key="3">
    <source>
        <dbReference type="Proteomes" id="UP000297872"/>
    </source>
</evidence>
<sequence length="550" mass="61255">MKRIYITMIGWMVGASSLLAQPGSVQKVAKSVFSLTTFNKDGGIIASTQGVFIDNKGTAISTFKPFIGATKATVVDANGKSMEVDAIMGADELYDMAKFRVIGNTNAAPIASKASEAGNKVWLVPYSIKKPQYQQEDISSVEQFNTSYNYYIFSNTAPENAIGCPFVNKDGQVIGLMHSNGTVTAIDANYGKQLHVTGLSTLDAALRESGIRTALPDKEEDAITMMTLSKGQKSADDNMKYADEFIGKFPTSSFGYKEKAALLVNKQQFEEAEKVMQESIKKCSKKNEAHGDFADLIYQKVAYVGDSIYPAWNADKALQEAQKAYSIKAEPLYKHQEGKINYLKKDYQKAYDLFMELTKTPMNSGEIWYEAAQAKSQLKAPYDELKVLLDSAVSVGVRTKMAAPYYLARANFLDAQGKTREALADYNMYDSIARPIAPTFFYARYKCEMKLHQWQQALLDIARTCYLNPNEPTYFAEWASLDLRVKRYDEGISAAEACIRLAPEYADGYLLLGILQAEKGKKEEAKGNLLKAKELGDTRVDEYLKKYKLN</sequence>
<dbReference type="OrthoDB" id="1114009at2"/>
<dbReference type="RefSeq" id="WP_134842659.1">
    <property type="nucleotide sequence ID" value="NZ_SGVY01000004.1"/>
</dbReference>
<dbReference type="InterPro" id="IPR009003">
    <property type="entry name" value="Peptidase_S1_PA"/>
</dbReference>
<dbReference type="SUPFAM" id="SSF50494">
    <property type="entry name" value="Trypsin-like serine proteases"/>
    <property type="match status" value="1"/>
</dbReference>
<proteinExistence type="predicted"/>
<comment type="caution">
    <text evidence="2">The sequence shown here is derived from an EMBL/GenBank/DDBJ whole genome shotgun (WGS) entry which is preliminary data.</text>
</comment>
<dbReference type="EMBL" id="SGVY01000004">
    <property type="protein sequence ID" value="TFH84225.1"/>
    <property type="molecule type" value="Genomic_DNA"/>
</dbReference>
<keyword evidence="1" id="KW-0732">Signal</keyword>
<dbReference type="SUPFAM" id="SSF48452">
    <property type="entry name" value="TPR-like"/>
    <property type="match status" value="2"/>
</dbReference>
<evidence type="ECO:0000313" key="2">
    <source>
        <dbReference type="EMBL" id="TFH84225.1"/>
    </source>
</evidence>
<feature type="chain" id="PRO_5021250657" evidence="1">
    <location>
        <begin position="21"/>
        <end position="550"/>
    </location>
</feature>
<gene>
    <name evidence="2" type="ORF">EXN75_02480</name>
</gene>
<dbReference type="Gene3D" id="1.25.40.10">
    <property type="entry name" value="Tetratricopeptide repeat domain"/>
    <property type="match status" value="1"/>
</dbReference>
<name>A0A4Y8VUZ8_9BACT</name>
<dbReference type="Gene3D" id="2.40.10.120">
    <property type="match status" value="1"/>
</dbReference>
<evidence type="ECO:0000256" key="1">
    <source>
        <dbReference type="SAM" id="SignalP"/>
    </source>
</evidence>
<accession>A0A4Y8VUZ8</accession>
<dbReference type="AlphaFoldDB" id="A0A4Y8VUZ8"/>